<protein>
    <recommendedName>
        <fullName evidence="3">Metalloenzyme domain-containing protein</fullName>
    </recommendedName>
</protein>
<keyword evidence="2" id="KW-1185">Reference proteome</keyword>
<name>A0A133UCC0_9EURY</name>
<dbReference type="AlphaFoldDB" id="A0A133UCC0"/>
<comment type="caution">
    <text evidence="1">The sequence shown here is derived from an EMBL/GenBank/DDBJ whole genome shotgun (WGS) entry which is preliminary data.</text>
</comment>
<sequence length="85" mass="9568">MNSKLHISTFVDDITKINLRKVLRKVAALVEKIDREVIVTSDHGQLLDEKHVPEAPTDRDPPQKIKTLIEVLVRSEIGNPAIHIA</sequence>
<evidence type="ECO:0008006" key="3">
    <source>
        <dbReference type="Google" id="ProtNLM"/>
    </source>
</evidence>
<dbReference type="Proteomes" id="UP000070373">
    <property type="component" value="Unassembled WGS sequence"/>
</dbReference>
<evidence type="ECO:0000313" key="1">
    <source>
        <dbReference type="EMBL" id="KXA91780.1"/>
    </source>
</evidence>
<gene>
    <name evidence="1" type="ORF">AKJ64_04520</name>
</gene>
<reference evidence="1 2" key="1">
    <citation type="journal article" date="2016" name="Sci. Rep.">
        <title>Metabolic traits of an uncultured archaeal lineage -MSBL1- from brine pools of the Red Sea.</title>
        <authorList>
            <person name="Mwirichia R."/>
            <person name="Alam I."/>
            <person name="Rashid M."/>
            <person name="Vinu M."/>
            <person name="Ba-Alawi W."/>
            <person name="Anthony Kamau A."/>
            <person name="Kamanda Ngugi D."/>
            <person name="Goker M."/>
            <person name="Klenk H.P."/>
            <person name="Bajic V."/>
            <person name="Stingl U."/>
        </authorList>
    </citation>
    <scope>NUCLEOTIDE SEQUENCE [LARGE SCALE GENOMIC DNA]</scope>
    <source>
        <strain evidence="1">SCGC-AAA259E17</strain>
    </source>
</reference>
<accession>A0A133UCC0</accession>
<evidence type="ECO:0000313" key="2">
    <source>
        <dbReference type="Proteomes" id="UP000070373"/>
    </source>
</evidence>
<proteinExistence type="predicted"/>
<organism evidence="1 2">
    <name type="scientific">candidate division MSBL1 archaeon SCGC-AAA259E17</name>
    <dbReference type="NCBI Taxonomy" id="1698263"/>
    <lineage>
        <taxon>Archaea</taxon>
        <taxon>Methanobacteriati</taxon>
        <taxon>Methanobacteriota</taxon>
        <taxon>candidate division MSBL1</taxon>
    </lineage>
</organism>
<dbReference type="EMBL" id="LHXN01000101">
    <property type="protein sequence ID" value="KXA91780.1"/>
    <property type="molecule type" value="Genomic_DNA"/>
</dbReference>